<evidence type="ECO:0000256" key="1">
    <source>
        <dbReference type="SAM" id="SignalP"/>
    </source>
</evidence>
<dbReference type="AlphaFoldDB" id="A0A2T4XT00"/>
<organism evidence="2 3">
    <name type="scientific">Enterobacter cloacae</name>
    <dbReference type="NCBI Taxonomy" id="550"/>
    <lineage>
        <taxon>Bacteria</taxon>
        <taxon>Pseudomonadati</taxon>
        <taxon>Pseudomonadota</taxon>
        <taxon>Gammaproteobacteria</taxon>
        <taxon>Enterobacterales</taxon>
        <taxon>Enterobacteriaceae</taxon>
        <taxon>Enterobacter</taxon>
        <taxon>Enterobacter cloacae complex</taxon>
    </lineage>
</organism>
<dbReference type="RefSeq" id="WP_108091263.1">
    <property type="nucleotide sequence ID" value="NZ_PZPP01000042.1"/>
</dbReference>
<feature type="chain" id="PRO_5015413446" evidence="1">
    <location>
        <begin position="20"/>
        <end position="100"/>
    </location>
</feature>
<reference evidence="2 3" key="1">
    <citation type="submission" date="2018-04" db="EMBL/GenBank/DDBJ databases">
        <title>Genome sequencing reveals highly heavy metal resistance and biotechnology application of the novel Enterobacter cloacae amazonensis isolated from wastewater river in Manaus - Amazonas.</title>
        <authorList>
            <person name="Astolfi M.C.T."/>
            <person name="Carvalho E.B.D.S."/>
            <person name="Lacerda L.B."/>
            <person name="Pinto M.V."/>
            <person name="Nogueira V.B."/>
            <person name="Barros A.M."/>
            <person name="Astolfi-Filho S."/>
        </authorList>
    </citation>
    <scope>NUCLEOTIDE SEQUENCE [LARGE SCALE GENOMIC DNA]</scope>
    <source>
        <strain evidence="3">amazonensis</strain>
    </source>
</reference>
<evidence type="ECO:0000313" key="2">
    <source>
        <dbReference type="EMBL" id="PTM33056.1"/>
    </source>
</evidence>
<gene>
    <name evidence="2" type="ORF">DA103_25045</name>
</gene>
<proteinExistence type="predicted"/>
<feature type="signal peptide" evidence="1">
    <location>
        <begin position="1"/>
        <end position="19"/>
    </location>
</feature>
<name>A0A2T4XT00_ENTCL</name>
<feature type="non-terminal residue" evidence="2">
    <location>
        <position position="100"/>
    </location>
</feature>
<dbReference type="OrthoDB" id="6686416at2"/>
<accession>A0A2T4XT00</accession>
<keyword evidence="1" id="KW-0732">Signal</keyword>
<dbReference type="EMBL" id="PZPP01000042">
    <property type="protein sequence ID" value="PTM33056.1"/>
    <property type="molecule type" value="Genomic_DNA"/>
</dbReference>
<dbReference type="Proteomes" id="UP000241614">
    <property type="component" value="Unassembled WGS sequence"/>
</dbReference>
<sequence length="100" mass="10915">MKKITLAAFVFVSLTAAEAQLPQTFTQVLQSFAQDNRLIYIPETPNQGDYITYKFSSDASCQSESCADLKVYYSIDPNCVPASVGLFGELPVRIPGDAKA</sequence>
<comment type="caution">
    <text evidence="2">The sequence shown here is derived from an EMBL/GenBank/DDBJ whole genome shotgun (WGS) entry which is preliminary data.</text>
</comment>
<protein>
    <submittedName>
        <fullName evidence="2">Uncharacterized protein</fullName>
    </submittedName>
</protein>
<evidence type="ECO:0000313" key="3">
    <source>
        <dbReference type="Proteomes" id="UP000241614"/>
    </source>
</evidence>